<dbReference type="KEGG" id="bmed:GYM46_13850"/>
<dbReference type="EMBL" id="CP048751">
    <property type="protein sequence ID" value="QIH73941.1"/>
    <property type="molecule type" value="Genomic_DNA"/>
</dbReference>
<name>A0AB37E8T0_9CAUL</name>
<organism evidence="1 2">
    <name type="scientific">Brevundimonas mediterranea</name>
    <dbReference type="NCBI Taxonomy" id="74329"/>
    <lineage>
        <taxon>Bacteria</taxon>
        <taxon>Pseudomonadati</taxon>
        <taxon>Pseudomonadota</taxon>
        <taxon>Alphaproteobacteria</taxon>
        <taxon>Caulobacterales</taxon>
        <taxon>Caulobacteraceae</taxon>
        <taxon>Brevundimonas</taxon>
    </lineage>
</organism>
<gene>
    <name evidence="1" type="ORF">GYM46_13850</name>
</gene>
<proteinExistence type="predicted"/>
<dbReference type="RefSeq" id="WP_035306922.1">
    <property type="nucleotide sequence ID" value="NZ_CP048751.1"/>
</dbReference>
<accession>A0AB37E8T0</accession>
<dbReference type="Proteomes" id="UP000501325">
    <property type="component" value="Chromosome"/>
</dbReference>
<protein>
    <submittedName>
        <fullName evidence="1">Uncharacterized protein</fullName>
    </submittedName>
</protein>
<evidence type="ECO:0000313" key="1">
    <source>
        <dbReference type="EMBL" id="QIH73941.1"/>
    </source>
</evidence>
<sequence length="185" mass="20886">MIQVLNCTRDQITEIAVDEAIRRLGLLHPSARTAIMTMMKDDQGQHPRSLCTAYRKAGDQITKEELKAIGLRASAFMSREALADLTDLGLEKPLEAHVDTLLRSYFTVSRWRSFQATDELVRQGVSREAIVYKYSMLPPVCDCCNALNGEPTTPETAHILAPDDCECVTANYSIQQRIDWFYDLD</sequence>
<dbReference type="AlphaFoldDB" id="A0AB37E8T0"/>
<evidence type="ECO:0000313" key="2">
    <source>
        <dbReference type="Proteomes" id="UP000501325"/>
    </source>
</evidence>
<reference evidence="1 2" key="1">
    <citation type="submission" date="2020-01" db="EMBL/GenBank/DDBJ databases">
        <authorList>
            <person name="Wang S."/>
        </authorList>
    </citation>
    <scope>NUCLEOTIDE SEQUENCE [LARGE SCALE GENOMIC DNA]</scope>
    <source>
        <strain evidence="1 2">D151-2-6</strain>
    </source>
</reference>